<dbReference type="InterPro" id="IPR000878">
    <property type="entry name" value="4pyrrol_Mease"/>
</dbReference>
<keyword evidence="2 6" id="KW-0698">rRNA processing</keyword>
<proteinExistence type="inferred from homology"/>
<dbReference type="PIRSF" id="PIRSF005917">
    <property type="entry name" value="MTase_YraL"/>
    <property type="match status" value="1"/>
</dbReference>
<dbReference type="PANTHER" id="PTHR46111">
    <property type="entry name" value="RIBOSOMAL RNA SMALL SUBUNIT METHYLTRANSFERASE I"/>
    <property type="match status" value="1"/>
</dbReference>
<dbReference type="Gene3D" id="3.30.950.10">
    <property type="entry name" value="Methyltransferase, Cobalt-precorrin-4 Transmethylase, Domain 2"/>
    <property type="match status" value="1"/>
</dbReference>
<dbReference type="PROSITE" id="PS01296">
    <property type="entry name" value="RSMI"/>
    <property type="match status" value="1"/>
</dbReference>
<dbReference type="InterPro" id="IPR014776">
    <property type="entry name" value="4pyrrole_Mease_sub2"/>
</dbReference>
<sequence>MLYLVATPIGHLSDITFRAIETLKFCDYILCEDTRHSLRLLQHYDIHKPLKSYHKFNETEKSQSILDDLHAGKNICLISDAGTPGISDPGTQLVQLCISNQIPVTAIPGPCAAIQALSCSGLPTDHFQFIGFLPRKEGELKKFLLSLFTYTGTTICYESPHRLIDTLKLFHSLQPHRQLVVARELTKKFEEFVRGTAEEIFKKWKDKEPRGEIVLMIEPFSQTQVDWNQWSPEEHVSWMQATYSLSRKEAIKMVADLRQVSKRDIYNLFHN</sequence>
<evidence type="ECO:0000256" key="5">
    <source>
        <dbReference type="ARBA" id="ARBA00022691"/>
    </source>
</evidence>
<dbReference type="SUPFAM" id="SSF53790">
    <property type="entry name" value="Tetrapyrrole methylase"/>
    <property type="match status" value="1"/>
</dbReference>
<evidence type="ECO:0000256" key="2">
    <source>
        <dbReference type="ARBA" id="ARBA00022552"/>
    </source>
</evidence>
<evidence type="ECO:0000313" key="9">
    <source>
        <dbReference type="Proteomes" id="UP000000529"/>
    </source>
</evidence>
<comment type="function">
    <text evidence="6">Catalyzes the 2'-O-methylation of the ribose of cytidine 1402 (C1402) in 16S rRNA.</text>
</comment>
<dbReference type="Proteomes" id="UP000000529">
    <property type="component" value="Chromosome"/>
</dbReference>
<reference evidence="8 9" key="1">
    <citation type="journal article" date="2004" name="Science">
        <title>Illuminating the evolutionary history of chlamydiae.</title>
        <authorList>
            <person name="Horn M."/>
            <person name="Collingro A."/>
            <person name="Schmitz-Esser S."/>
            <person name="Beier C.L."/>
            <person name="Purkhold U."/>
            <person name="Fartmann B."/>
            <person name="Brandt P."/>
            <person name="Nyakatura G.J."/>
            <person name="Droege M."/>
            <person name="Frishman D."/>
            <person name="Rattei T."/>
            <person name="Mewes H."/>
            <person name="Wagner M."/>
        </authorList>
    </citation>
    <scope>NUCLEOTIDE SEQUENCE [LARGE SCALE GENOMIC DNA]</scope>
    <source>
        <strain evidence="8 9">UWE25</strain>
    </source>
</reference>
<evidence type="ECO:0000256" key="6">
    <source>
        <dbReference type="HAMAP-Rule" id="MF_01877"/>
    </source>
</evidence>
<keyword evidence="1 6" id="KW-0963">Cytoplasm</keyword>
<evidence type="ECO:0000256" key="4">
    <source>
        <dbReference type="ARBA" id="ARBA00022679"/>
    </source>
</evidence>
<organism evidence="8 9">
    <name type="scientific">Protochlamydia amoebophila (strain UWE25)</name>
    <dbReference type="NCBI Taxonomy" id="264201"/>
    <lineage>
        <taxon>Bacteria</taxon>
        <taxon>Pseudomonadati</taxon>
        <taxon>Chlamydiota</taxon>
        <taxon>Chlamydiia</taxon>
        <taxon>Parachlamydiales</taxon>
        <taxon>Parachlamydiaceae</taxon>
        <taxon>Candidatus Protochlamydia</taxon>
    </lineage>
</organism>
<dbReference type="STRING" id="264201.pc1257"/>
<evidence type="ECO:0000259" key="7">
    <source>
        <dbReference type="Pfam" id="PF00590"/>
    </source>
</evidence>
<dbReference type="InterPro" id="IPR035996">
    <property type="entry name" value="4pyrrol_Methylase_sf"/>
</dbReference>
<dbReference type="HAMAP" id="MF_01877">
    <property type="entry name" value="16SrRNA_methyltr_I"/>
    <property type="match status" value="1"/>
</dbReference>
<dbReference type="GO" id="GO:0005737">
    <property type="term" value="C:cytoplasm"/>
    <property type="evidence" value="ECO:0007669"/>
    <property type="project" value="UniProtKB-SubCell"/>
</dbReference>
<dbReference type="PANTHER" id="PTHR46111:SF1">
    <property type="entry name" value="RIBOSOMAL RNA SMALL SUBUNIT METHYLTRANSFERASE I"/>
    <property type="match status" value="1"/>
</dbReference>
<evidence type="ECO:0000256" key="1">
    <source>
        <dbReference type="ARBA" id="ARBA00022490"/>
    </source>
</evidence>
<protein>
    <recommendedName>
        <fullName evidence="6">Ribosomal RNA small subunit methyltransferase I</fullName>
        <ecNumber evidence="6">2.1.1.198</ecNumber>
    </recommendedName>
    <alternativeName>
        <fullName evidence="6">16S rRNA 2'-O-ribose C1402 methyltransferase</fullName>
    </alternativeName>
    <alternativeName>
        <fullName evidence="6">rRNA (cytidine-2'-O-)-methyltransferase RsmI</fullName>
    </alternativeName>
</protein>
<dbReference type="InterPro" id="IPR008189">
    <property type="entry name" value="rRNA_ssu_MeTfrase_I"/>
</dbReference>
<dbReference type="OrthoDB" id="9809084at2"/>
<dbReference type="InterPro" id="IPR014777">
    <property type="entry name" value="4pyrrole_Mease_sub1"/>
</dbReference>
<dbReference type="AlphaFoldDB" id="Q6MBR8"/>
<evidence type="ECO:0000256" key="3">
    <source>
        <dbReference type="ARBA" id="ARBA00022603"/>
    </source>
</evidence>
<name>Q6MBR8_PARUW</name>
<dbReference type="Gene3D" id="3.40.1010.10">
    <property type="entry name" value="Cobalt-precorrin-4 Transmethylase, Domain 1"/>
    <property type="match status" value="1"/>
</dbReference>
<dbReference type="FunFam" id="3.30.950.10:FF:000002">
    <property type="entry name" value="Ribosomal RNA small subunit methyltransferase I"/>
    <property type="match status" value="1"/>
</dbReference>
<dbReference type="Pfam" id="PF00590">
    <property type="entry name" value="TP_methylase"/>
    <property type="match status" value="1"/>
</dbReference>
<dbReference type="NCBIfam" id="TIGR00096">
    <property type="entry name" value="16S rRNA (cytidine(1402)-2'-O)-methyltransferase"/>
    <property type="match status" value="1"/>
</dbReference>
<dbReference type="RefSeq" id="WP_011175807.1">
    <property type="nucleotide sequence ID" value="NC_005861.2"/>
</dbReference>
<dbReference type="EC" id="2.1.1.198" evidence="6"/>
<dbReference type="HOGENOM" id="CLU_044779_4_0_0"/>
<keyword evidence="9" id="KW-1185">Reference proteome</keyword>
<dbReference type="EMBL" id="BX908798">
    <property type="protein sequence ID" value="CAF23981.1"/>
    <property type="molecule type" value="Genomic_DNA"/>
</dbReference>
<keyword evidence="5 6" id="KW-0949">S-adenosyl-L-methionine</keyword>
<feature type="domain" description="Tetrapyrrole methylase" evidence="7">
    <location>
        <begin position="1"/>
        <end position="200"/>
    </location>
</feature>
<keyword evidence="4 6" id="KW-0808">Transferase</keyword>
<keyword evidence="3 6" id="KW-0489">Methyltransferase</keyword>
<accession>Q6MBR8</accession>
<dbReference type="InterPro" id="IPR018063">
    <property type="entry name" value="SAM_MeTrfase_RsmI_CS"/>
</dbReference>
<comment type="similarity">
    <text evidence="6">Belongs to the methyltransferase superfamily. RsmI family.</text>
</comment>
<dbReference type="FunFam" id="3.40.1010.10:FF:000007">
    <property type="entry name" value="Ribosomal RNA small subunit methyltransferase I"/>
    <property type="match status" value="1"/>
</dbReference>
<comment type="subcellular location">
    <subcellularLocation>
        <location evidence="6">Cytoplasm</location>
    </subcellularLocation>
</comment>
<dbReference type="GO" id="GO:0070677">
    <property type="term" value="F:rRNA (cytosine-2'-O-)-methyltransferase activity"/>
    <property type="evidence" value="ECO:0007669"/>
    <property type="project" value="UniProtKB-UniRule"/>
</dbReference>
<comment type="catalytic activity">
    <reaction evidence="6">
        <text>cytidine(1402) in 16S rRNA + S-adenosyl-L-methionine = 2'-O-methylcytidine(1402) in 16S rRNA + S-adenosyl-L-homocysteine + H(+)</text>
        <dbReference type="Rhea" id="RHEA:42924"/>
        <dbReference type="Rhea" id="RHEA-COMP:10285"/>
        <dbReference type="Rhea" id="RHEA-COMP:10286"/>
        <dbReference type="ChEBI" id="CHEBI:15378"/>
        <dbReference type="ChEBI" id="CHEBI:57856"/>
        <dbReference type="ChEBI" id="CHEBI:59789"/>
        <dbReference type="ChEBI" id="CHEBI:74495"/>
        <dbReference type="ChEBI" id="CHEBI:82748"/>
        <dbReference type="EC" id="2.1.1.198"/>
    </reaction>
</comment>
<gene>
    <name evidence="6" type="primary">rsmI</name>
    <name evidence="8" type="ORF">PC_RS06065</name>
</gene>
<evidence type="ECO:0000313" key="8">
    <source>
        <dbReference type="EMBL" id="CAF23981.1"/>
    </source>
</evidence>
<dbReference type="eggNOG" id="COG0313">
    <property type="taxonomic scope" value="Bacteria"/>
</dbReference>
<dbReference type="CDD" id="cd11648">
    <property type="entry name" value="RsmI"/>
    <property type="match status" value="1"/>
</dbReference>
<dbReference type="KEGG" id="pcu:PC_RS06065"/>